<evidence type="ECO:0000313" key="9">
    <source>
        <dbReference type="EMBL" id="NBC36769.1"/>
    </source>
</evidence>
<evidence type="ECO:0000256" key="2">
    <source>
        <dbReference type="ARBA" id="ARBA00022448"/>
    </source>
</evidence>
<comment type="caution">
    <text evidence="9">The sequence shown here is derived from an EMBL/GenBank/DDBJ whole genome shotgun (WGS) entry which is preliminary data.</text>
</comment>
<dbReference type="NCBIfam" id="TIGR00797">
    <property type="entry name" value="matE"/>
    <property type="match status" value="1"/>
</dbReference>
<dbReference type="EMBL" id="JAAAPO010000003">
    <property type="protein sequence ID" value="NBC36769.1"/>
    <property type="molecule type" value="Genomic_DNA"/>
</dbReference>
<feature type="transmembrane region" description="Helical" evidence="8">
    <location>
        <begin position="190"/>
        <end position="211"/>
    </location>
</feature>
<dbReference type="Proteomes" id="UP000753724">
    <property type="component" value="Unassembled WGS sequence"/>
</dbReference>
<protein>
    <submittedName>
        <fullName evidence="9">MATE family efflux transporter</fullName>
    </submittedName>
</protein>
<keyword evidence="4 8" id="KW-0812">Transmembrane</keyword>
<dbReference type="PANTHER" id="PTHR43549">
    <property type="entry name" value="MULTIDRUG RESISTANCE PROTEIN YPNP-RELATED"/>
    <property type="match status" value="1"/>
</dbReference>
<dbReference type="PANTHER" id="PTHR43549:SF3">
    <property type="entry name" value="MULTIDRUG RESISTANCE PROTEIN YPNP-RELATED"/>
    <property type="match status" value="1"/>
</dbReference>
<name>A0ABW9XE21_9SPHN</name>
<feature type="transmembrane region" description="Helical" evidence="8">
    <location>
        <begin position="351"/>
        <end position="371"/>
    </location>
</feature>
<evidence type="ECO:0000256" key="7">
    <source>
        <dbReference type="SAM" id="MobiDB-lite"/>
    </source>
</evidence>
<evidence type="ECO:0000256" key="8">
    <source>
        <dbReference type="SAM" id="Phobius"/>
    </source>
</evidence>
<feature type="transmembrane region" description="Helical" evidence="8">
    <location>
        <begin position="415"/>
        <end position="436"/>
    </location>
</feature>
<dbReference type="InterPro" id="IPR052031">
    <property type="entry name" value="Membrane_Transporter-Flippase"/>
</dbReference>
<keyword evidence="3" id="KW-1003">Cell membrane</keyword>
<evidence type="ECO:0000256" key="3">
    <source>
        <dbReference type="ARBA" id="ARBA00022475"/>
    </source>
</evidence>
<feature type="transmembrane region" description="Helical" evidence="8">
    <location>
        <begin position="310"/>
        <end position="330"/>
    </location>
</feature>
<reference evidence="10" key="1">
    <citation type="submission" date="2020-01" db="EMBL/GenBank/DDBJ databases">
        <title>Sphingomonas sp. strain CSW-10.</title>
        <authorList>
            <person name="Chen W.-M."/>
        </authorList>
    </citation>
    <scope>NUCLEOTIDE SEQUENCE [LARGE SCALE GENOMIC DNA]</scope>
    <source>
        <strain evidence="10">FSY-8</strain>
    </source>
</reference>
<evidence type="ECO:0000256" key="1">
    <source>
        <dbReference type="ARBA" id="ARBA00004429"/>
    </source>
</evidence>
<keyword evidence="2" id="KW-0813">Transport</keyword>
<evidence type="ECO:0000313" key="10">
    <source>
        <dbReference type="Proteomes" id="UP000753724"/>
    </source>
</evidence>
<feature type="transmembrane region" description="Helical" evidence="8">
    <location>
        <begin position="159"/>
        <end position="178"/>
    </location>
</feature>
<feature type="transmembrane region" description="Helical" evidence="8">
    <location>
        <begin position="115"/>
        <end position="139"/>
    </location>
</feature>
<comment type="subcellular location">
    <subcellularLocation>
        <location evidence="1">Cell inner membrane</location>
        <topology evidence="1">Multi-pass membrane protein</topology>
    </subcellularLocation>
</comment>
<gene>
    <name evidence="9" type="ORF">GTZ99_09395</name>
</gene>
<sequence>MSETYAASSVPDDSPQDQPHPAAGRMRGDLTEGPILKTLMLFSIPTLISNMLQTLNGTINSIWVGRLIGESALAATANANIVMFLTFAAVFGFGMATTVRVGQNFGARKIDAARITFGSGIGFCTLVSIVVGLIGFVYSPALLTALGTPELSRIEALEYLRVVFITMPFGTLSVMVSMGLRGAGDAKTPLYAMILTVIIDILCNPLLIRGVGPIPAMGITGSALSTAIANFAGVAFMIAAMYLRDMPLRLRGAELGYLVPRRSELGFIITKGLPMGTQMLLVSSAGLIMISLVNAEGMETAAAYGASLQLWNYLQMPAFAISSAVSAMVAQNVGAGKHRRVSQITWQGLGANLALTGTLAVVLVVAAHPLLGLFLGPQSAALPLAEHMQRIVTWSFVLMGVMMILTGTMRAYGAVLMPLVIMFISLYPARLGFYYIAHTQIGAEAIWWSYPFGSVVAAGLTLVLYNRKGWRKIDRSKMRSGSDMGGGEMMGH</sequence>
<evidence type="ECO:0000256" key="5">
    <source>
        <dbReference type="ARBA" id="ARBA00022989"/>
    </source>
</evidence>
<feature type="transmembrane region" description="Helical" evidence="8">
    <location>
        <begin position="223"/>
        <end position="244"/>
    </location>
</feature>
<dbReference type="PIRSF" id="PIRSF006603">
    <property type="entry name" value="DinF"/>
    <property type="match status" value="1"/>
</dbReference>
<proteinExistence type="predicted"/>
<keyword evidence="10" id="KW-1185">Reference proteome</keyword>
<feature type="region of interest" description="Disordered" evidence="7">
    <location>
        <begin position="1"/>
        <end position="27"/>
    </location>
</feature>
<evidence type="ECO:0000256" key="4">
    <source>
        <dbReference type="ARBA" id="ARBA00022692"/>
    </source>
</evidence>
<feature type="transmembrane region" description="Helical" evidence="8">
    <location>
        <begin position="391"/>
        <end position="408"/>
    </location>
</feature>
<feature type="transmembrane region" description="Helical" evidence="8">
    <location>
        <begin position="72"/>
        <end position="94"/>
    </location>
</feature>
<feature type="transmembrane region" description="Helical" evidence="8">
    <location>
        <begin position="448"/>
        <end position="465"/>
    </location>
</feature>
<dbReference type="CDD" id="cd13138">
    <property type="entry name" value="MATE_yoeA_like"/>
    <property type="match status" value="1"/>
</dbReference>
<dbReference type="RefSeq" id="WP_161718148.1">
    <property type="nucleotide sequence ID" value="NZ_JAAAPO010000003.1"/>
</dbReference>
<feature type="transmembrane region" description="Helical" evidence="8">
    <location>
        <begin position="265"/>
        <end position="290"/>
    </location>
</feature>
<keyword evidence="6 8" id="KW-0472">Membrane</keyword>
<evidence type="ECO:0000256" key="6">
    <source>
        <dbReference type="ARBA" id="ARBA00023136"/>
    </source>
</evidence>
<accession>A0ABW9XE21</accession>
<feature type="transmembrane region" description="Helical" evidence="8">
    <location>
        <begin position="35"/>
        <end position="52"/>
    </location>
</feature>
<dbReference type="Pfam" id="PF01554">
    <property type="entry name" value="MatE"/>
    <property type="match status" value="2"/>
</dbReference>
<dbReference type="InterPro" id="IPR002528">
    <property type="entry name" value="MATE_fam"/>
</dbReference>
<dbReference type="InterPro" id="IPR048279">
    <property type="entry name" value="MdtK-like"/>
</dbReference>
<organism evidence="9 10">
    <name type="scientific">Novosphingobium ovatum</name>
    <dbReference type="NCBI Taxonomy" id="1908523"/>
    <lineage>
        <taxon>Bacteria</taxon>
        <taxon>Pseudomonadati</taxon>
        <taxon>Pseudomonadota</taxon>
        <taxon>Alphaproteobacteria</taxon>
        <taxon>Sphingomonadales</taxon>
        <taxon>Sphingomonadaceae</taxon>
        <taxon>Novosphingobium</taxon>
    </lineage>
</organism>
<keyword evidence="5 8" id="KW-1133">Transmembrane helix</keyword>